<protein>
    <submittedName>
        <fullName evidence="1">Uncharacterized protein</fullName>
    </submittedName>
</protein>
<reference evidence="1 2" key="1">
    <citation type="submission" date="2017-03" db="EMBL/GenBank/DDBJ databases">
        <title>Genome analysis of strain PAMC 26510.</title>
        <authorList>
            <person name="Oh H.-M."/>
            <person name="Yang J.-A."/>
        </authorList>
    </citation>
    <scope>NUCLEOTIDE SEQUENCE [LARGE SCALE GENOMIC DNA]</scope>
    <source>
        <strain evidence="1 2">PAMC 26510</strain>
    </source>
</reference>
<evidence type="ECO:0000313" key="1">
    <source>
        <dbReference type="EMBL" id="OTP77407.1"/>
    </source>
</evidence>
<sequence>MLVYCGRRGAWNAHDRLLPDWLLCPVIVIEGNEGDDGDY</sequence>
<dbReference type="EMBL" id="NBTY01000053">
    <property type="protein sequence ID" value="OTP77407.1"/>
    <property type="molecule type" value="Genomic_DNA"/>
</dbReference>
<proteinExistence type="predicted"/>
<dbReference type="Proteomes" id="UP000194546">
    <property type="component" value="Unassembled WGS sequence"/>
</dbReference>
<evidence type="ECO:0000313" key="2">
    <source>
        <dbReference type="Proteomes" id="UP000194546"/>
    </source>
</evidence>
<gene>
    <name evidence="1" type="ORF">PAMC26510_09440</name>
</gene>
<dbReference type="AlphaFoldDB" id="A0A242N149"/>
<accession>A0A242N149</accession>
<name>A0A242N149_CABSO</name>
<comment type="caution">
    <text evidence="1">The sequence shown here is derived from an EMBL/GenBank/DDBJ whole genome shotgun (WGS) entry which is preliminary data.</text>
</comment>
<organism evidence="1 2">
    <name type="scientific">Caballeronia sordidicola</name>
    <name type="common">Burkholderia sordidicola</name>
    <dbReference type="NCBI Taxonomy" id="196367"/>
    <lineage>
        <taxon>Bacteria</taxon>
        <taxon>Pseudomonadati</taxon>
        <taxon>Pseudomonadota</taxon>
        <taxon>Betaproteobacteria</taxon>
        <taxon>Burkholderiales</taxon>
        <taxon>Burkholderiaceae</taxon>
        <taxon>Caballeronia</taxon>
    </lineage>
</organism>